<evidence type="ECO:0000256" key="3">
    <source>
        <dbReference type="SAM" id="MobiDB-lite"/>
    </source>
</evidence>
<evidence type="ECO:0000256" key="1">
    <source>
        <dbReference type="ARBA" id="ARBA00007613"/>
    </source>
</evidence>
<dbReference type="GO" id="GO:0015562">
    <property type="term" value="F:efflux transmembrane transporter activity"/>
    <property type="evidence" value="ECO:0007669"/>
    <property type="project" value="InterPro"/>
</dbReference>
<name>A0A6J4KV82_9GAMM</name>
<dbReference type="Gene3D" id="2.20.200.10">
    <property type="entry name" value="Outer membrane efflux proteins (OEP)"/>
    <property type="match status" value="1"/>
</dbReference>
<evidence type="ECO:0000256" key="2">
    <source>
        <dbReference type="RuleBase" id="RU362097"/>
    </source>
</evidence>
<dbReference type="Gene3D" id="1.20.1600.10">
    <property type="entry name" value="Outer membrane efflux proteins (OEP)"/>
    <property type="match status" value="1"/>
</dbReference>
<keyword evidence="2" id="KW-0812">Transmembrane</keyword>
<dbReference type="GO" id="GO:0009279">
    <property type="term" value="C:cell outer membrane"/>
    <property type="evidence" value="ECO:0007669"/>
    <property type="project" value="UniProtKB-SubCell"/>
</dbReference>
<dbReference type="InterPro" id="IPR010131">
    <property type="entry name" value="MdtP/NodT-like"/>
</dbReference>
<keyword evidence="2" id="KW-1134">Transmembrane beta strand</keyword>
<gene>
    <name evidence="4" type="ORF">AVDCRST_MAG71-978</name>
</gene>
<dbReference type="PANTHER" id="PTHR30203:SF25">
    <property type="entry name" value="OUTER MEMBRANE PROTEIN-RELATED"/>
    <property type="match status" value="1"/>
</dbReference>
<organism evidence="4">
    <name type="scientific">uncultured Lysobacter sp</name>
    <dbReference type="NCBI Taxonomy" id="271060"/>
    <lineage>
        <taxon>Bacteria</taxon>
        <taxon>Pseudomonadati</taxon>
        <taxon>Pseudomonadota</taxon>
        <taxon>Gammaproteobacteria</taxon>
        <taxon>Lysobacterales</taxon>
        <taxon>Lysobacteraceae</taxon>
        <taxon>Lysobacter</taxon>
        <taxon>environmental samples</taxon>
    </lineage>
</organism>
<protein>
    <submittedName>
        <fullName evidence="4">Efflux transport system, outer membrane factor (OMF) lipoprotein</fullName>
    </submittedName>
</protein>
<dbReference type="NCBIfam" id="TIGR01845">
    <property type="entry name" value="outer_NodT"/>
    <property type="match status" value="1"/>
</dbReference>
<dbReference type="PANTHER" id="PTHR30203">
    <property type="entry name" value="OUTER MEMBRANE CATION EFFLUX PROTEIN"/>
    <property type="match status" value="1"/>
</dbReference>
<dbReference type="AlphaFoldDB" id="A0A6J4KV82"/>
<feature type="region of interest" description="Disordered" evidence="3">
    <location>
        <begin position="102"/>
        <end position="122"/>
    </location>
</feature>
<keyword evidence="2 4" id="KW-0449">Lipoprotein</keyword>
<dbReference type="InterPro" id="IPR003423">
    <property type="entry name" value="OMP_efflux"/>
</dbReference>
<evidence type="ECO:0000313" key="4">
    <source>
        <dbReference type="EMBL" id="CAA9315610.1"/>
    </source>
</evidence>
<reference evidence="4" key="1">
    <citation type="submission" date="2020-02" db="EMBL/GenBank/DDBJ databases">
        <authorList>
            <person name="Meier V. D."/>
        </authorList>
    </citation>
    <scope>NUCLEOTIDE SEQUENCE</scope>
    <source>
        <strain evidence="4">AVDCRST_MAG71</strain>
    </source>
</reference>
<proteinExistence type="inferred from homology"/>
<sequence>MVRPLALSLLALALSACTVGPDHVRPDMPIPGQFVRATELPAAAADVADRAAPFWGRMGDPMLASLVEEALVANHDLRAALANLDRARALLRGARFDQAPTITAGADASETRASRDQPGGSDTRVVRSYAAQVGAQWEIDLFGRVRRAVEAQQADAWASVGDLDALQVAVVGELARTYVDLRGQQERLRVARANADVQRETLRLVDAFDAAGRGTAFDTARSRAQLASTEARIPALEAAEAIAMHRLAVLTGRMPGELIERLKTPAPIPAVHADVADETPASLLRRRPDVTAAEHRLHAATARIGVSTADLFPRLTLGGLLGTQATSAGDLFGSGSRTGIVALGIDWSFLDVGRVRARIRAAEVGADGALAQYQQTVLLALEETESAFVRHARTQREAGHLERSAADSAEAARLARLRFEAGASGLLDVLDAERSRLQAEDALVDARARAAASGVAVYTALAGGWPDRVATKRTFGHTR</sequence>
<dbReference type="SUPFAM" id="SSF56954">
    <property type="entry name" value="Outer membrane efflux proteins (OEP)"/>
    <property type="match status" value="1"/>
</dbReference>
<keyword evidence="2" id="KW-0564">Palmitate</keyword>
<comment type="subcellular location">
    <subcellularLocation>
        <location evidence="2">Cell outer membrane</location>
        <topology evidence="2">Lipid-anchor</topology>
    </subcellularLocation>
</comment>
<keyword evidence="2" id="KW-0472">Membrane</keyword>
<dbReference type="Pfam" id="PF02321">
    <property type="entry name" value="OEP"/>
    <property type="match status" value="2"/>
</dbReference>
<dbReference type="PROSITE" id="PS51257">
    <property type="entry name" value="PROKAR_LIPOPROTEIN"/>
    <property type="match status" value="1"/>
</dbReference>
<accession>A0A6J4KV82</accession>
<dbReference type="EMBL" id="CADCUA010000262">
    <property type="protein sequence ID" value="CAA9315610.1"/>
    <property type="molecule type" value="Genomic_DNA"/>
</dbReference>
<comment type="similarity">
    <text evidence="1 2">Belongs to the outer membrane factor (OMF) (TC 1.B.17) family.</text>
</comment>